<evidence type="ECO:0000313" key="1">
    <source>
        <dbReference type="EMBL" id="MDA5093231.1"/>
    </source>
</evidence>
<protein>
    <submittedName>
        <fullName evidence="1">Uncharacterized protein</fullName>
    </submittedName>
</protein>
<keyword evidence="2" id="KW-1185">Reference proteome</keyword>
<proteinExistence type="predicted"/>
<dbReference type="EMBL" id="JAQIIO010000002">
    <property type="protein sequence ID" value="MDA5093231.1"/>
    <property type="molecule type" value="Genomic_DNA"/>
</dbReference>
<dbReference type="Proteomes" id="UP001528040">
    <property type="component" value="Unassembled WGS sequence"/>
</dbReference>
<organism evidence="1 2">
    <name type="scientific">Aliiroseovarius salicola</name>
    <dbReference type="NCBI Taxonomy" id="3009082"/>
    <lineage>
        <taxon>Bacteria</taxon>
        <taxon>Pseudomonadati</taxon>
        <taxon>Pseudomonadota</taxon>
        <taxon>Alphaproteobacteria</taxon>
        <taxon>Rhodobacterales</taxon>
        <taxon>Paracoccaceae</taxon>
        <taxon>Aliiroseovarius</taxon>
    </lineage>
</organism>
<accession>A0ABT4VYE4</accession>
<evidence type="ECO:0000313" key="2">
    <source>
        <dbReference type="Proteomes" id="UP001528040"/>
    </source>
</evidence>
<dbReference type="RefSeq" id="WP_271052919.1">
    <property type="nucleotide sequence ID" value="NZ_JAQIIO010000002.1"/>
</dbReference>
<name>A0ABT4VYE4_9RHOB</name>
<comment type="caution">
    <text evidence="1">The sequence shown here is derived from an EMBL/GenBank/DDBJ whole genome shotgun (WGS) entry which is preliminary data.</text>
</comment>
<sequence length="75" mass="8575">MGEVNFGFSVHDFDKAEGIVRNAVKGTDFEGIREITRFEMDKNELSDMAADAPKVNPFWFLLKLFVKSLFRRGST</sequence>
<gene>
    <name evidence="1" type="ORF">O2N63_03945</name>
</gene>
<reference evidence="1 2" key="1">
    <citation type="submission" date="2023-01" db="EMBL/GenBank/DDBJ databases">
        <authorList>
            <person name="Yoon J.-W."/>
        </authorList>
    </citation>
    <scope>NUCLEOTIDE SEQUENCE [LARGE SCALE GENOMIC DNA]</scope>
    <source>
        <strain evidence="1 2">KMU-50</strain>
    </source>
</reference>